<gene>
    <name evidence="1" type="ORF">H8D96_16930</name>
</gene>
<dbReference type="EMBL" id="JACNIG010000310">
    <property type="protein sequence ID" value="MBC8433594.1"/>
    <property type="molecule type" value="Genomic_DNA"/>
</dbReference>
<protein>
    <submittedName>
        <fullName evidence="1">Uncharacterized protein</fullName>
    </submittedName>
</protein>
<reference evidence="1 2" key="1">
    <citation type="submission" date="2020-08" db="EMBL/GenBank/DDBJ databases">
        <title>Bridging the membrane lipid divide: bacteria of the FCB group superphylum have the potential to synthesize archaeal ether lipids.</title>
        <authorList>
            <person name="Villanueva L."/>
            <person name="Von Meijenfeldt F.A.B."/>
            <person name="Westbye A.B."/>
            <person name="Yadav S."/>
            <person name="Hopmans E.C."/>
            <person name="Dutilh B.E."/>
            <person name="Sinninghe Damste J.S."/>
        </authorList>
    </citation>
    <scope>NUCLEOTIDE SEQUENCE [LARGE SCALE GENOMIC DNA]</scope>
    <source>
        <strain evidence="1">NIOZ-UU17</strain>
    </source>
</reference>
<proteinExistence type="predicted"/>
<sequence>MSEIVRKEICECVNCGNEAEMLITCTLEPVDEPAEKVTAGAKSEQEASKQQVKGSATCSHCGNEADMWIDL</sequence>
<name>A0A8J6TLQ0_9BACT</name>
<comment type="caution">
    <text evidence="1">The sequence shown here is derived from an EMBL/GenBank/DDBJ whole genome shotgun (WGS) entry which is preliminary data.</text>
</comment>
<evidence type="ECO:0000313" key="1">
    <source>
        <dbReference type="EMBL" id="MBC8433594.1"/>
    </source>
</evidence>
<accession>A0A8J6TLQ0</accession>
<dbReference type="Proteomes" id="UP000605201">
    <property type="component" value="Unassembled WGS sequence"/>
</dbReference>
<dbReference type="AlphaFoldDB" id="A0A8J6TLQ0"/>
<evidence type="ECO:0000313" key="2">
    <source>
        <dbReference type="Proteomes" id="UP000605201"/>
    </source>
</evidence>
<organism evidence="1 2">
    <name type="scientific">Candidatus Desulfatibia vada</name>
    <dbReference type="NCBI Taxonomy" id="2841696"/>
    <lineage>
        <taxon>Bacteria</taxon>
        <taxon>Pseudomonadati</taxon>
        <taxon>Thermodesulfobacteriota</taxon>
        <taxon>Desulfobacteria</taxon>
        <taxon>Desulfobacterales</taxon>
        <taxon>Desulfobacterales incertae sedis</taxon>
        <taxon>Candidatus Desulfatibia</taxon>
    </lineage>
</organism>